<gene>
    <name evidence="2" type="ORF">PF004_g26371</name>
    <name evidence="1" type="ORF">PF005_g27460</name>
</gene>
<evidence type="ECO:0000313" key="3">
    <source>
        <dbReference type="Proteomes" id="UP000433483"/>
    </source>
</evidence>
<keyword evidence="3" id="KW-1185">Reference proteome</keyword>
<proteinExistence type="predicted"/>
<evidence type="ECO:0000313" key="4">
    <source>
        <dbReference type="Proteomes" id="UP000476176"/>
    </source>
</evidence>
<dbReference type="Proteomes" id="UP000433483">
    <property type="component" value="Unassembled WGS sequence"/>
</dbReference>
<organism evidence="1 3">
    <name type="scientific">Phytophthora fragariae</name>
    <dbReference type="NCBI Taxonomy" id="53985"/>
    <lineage>
        <taxon>Eukaryota</taxon>
        <taxon>Sar</taxon>
        <taxon>Stramenopiles</taxon>
        <taxon>Oomycota</taxon>
        <taxon>Peronosporomycetes</taxon>
        <taxon>Peronosporales</taxon>
        <taxon>Peronosporaceae</taxon>
        <taxon>Phytophthora</taxon>
    </lineage>
</organism>
<dbReference type="AlphaFoldDB" id="A0A6A3VRA8"/>
<dbReference type="EMBL" id="QXGC01003467">
    <property type="protein sequence ID" value="KAE9175471.1"/>
    <property type="molecule type" value="Genomic_DNA"/>
</dbReference>
<accession>A0A6A3VRA8</accession>
<reference evidence="1 3" key="1">
    <citation type="submission" date="2018-08" db="EMBL/GenBank/DDBJ databases">
        <title>Genomic investigation of the strawberry pathogen Phytophthora fragariae indicates pathogenicity is determined by transcriptional variation in three key races.</title>
        <authorList>
            <person name="Adams T.M."/>
            <person name="Armitage A.D."/>
            <person name="Sobczyk M.K."/>
            <person name="Bates H.J."/>
            <person name="Dunwell J.M."/>
            <person name="Nellist C.F."/>
            <person name="Harrison R.J."/>
        </authorList>
    </citation>
    <scope>NUCLEOTIDE SEQUENCE [LARGE SCALE GENOMIC DNA]</scope>
    <source>
        <strain evidence="2 4">BC-23</strain>
        <strain evidence="1 3">NOV-27</strain>
    </source>
</reference>
<dbReference type="Proteomes" id="UP000476176">
    <property type="component" value="Unassembled WGS sequence"/>
</dbReference>
<evidence type="ECO:0000313" key="2">
    <source>
        <dbReference type="EMBL" id="KAE9175471.1"/>
    </source>
</evidence>
<dbReference type="EMBL" id="QXGB01003453">
    <property type="protein sequence ID" value="KAE9170698.1"/>
    <property type="molecule type" value="Genomic_DNA"/>
</dbReference>
<sequence>MEQRPQAAWKPRIKHFPDSAFVGCLWKSATCLHRIDHLYRRIITDAAWLPLPHRESKERERLEEKSGLINTYGQASRSSSRVCKVCGTTNK</sequence>
<protein>
    <submittedName>
        <fullName evidence="1">Uncharacterized protein</fullName>
    </submittedName>
</protein>
<evidence type="ECO:0000313" key="1">
    <source>
        <dbReference type="EMBL" id="KAE9170698.1"/>
    </source>
</evidence>
<name>A0A6A3VRA8_9STRA</name>
<comment type="caution">
    <text evidence="1">The sequence shown here is derived from an EMBL/GenBank/DDBJ whole genome shotgun (WGS) entry which is preliminary data.</text>
</comment>